<evidence type="ECO:0000256" key="2">
    <source>
        <dbReference type="SAM" id="Phobius"/>
    </source>
</evidence>
<dbReference type="RefSeq" id="XP_022247402.1">
    <property type="nucleotide sequence ID" value="XM_022391694.1"/>
</dbReference>
<organism evidence="3 4">
    <name type="scientific">Limulus polyphemus</name>
    <name type="common">Atlantic horseshoe crab</name>
    <dbReference type="NCBI Taxonomy" id="6850"/>
    <lineage>
        <taxon>Eukaryota</taxon>
        <taxon>Metazoa</taxon>
        <taxon>Ecdysozoa</taxon>
        <taxon>Arthropoda</taxon>
        <taxon>Chelicerata</taxon>
        <taxon>Merostomata</taxon>
        <taxon>Xiphosura</taxon>
        <taxon>Limulidae</taxon>
        <taxon>Limulus</taxon>
    </lineage>
</organism>
<keyword evidence="2" id="KW-0812">Transmembrane</keyword>
<feature type="compositionally biased region" description="Polar residues" evidence="1">
    <location>
        <begin position="1"/>
        <end position="10"/>
    </location>
</feature>
<gene>
    <name evidence="4" type="primary">LOC111086910</name>
</gene>
<feature type="region of interest" description="Disordered" evidence="1">
    <location>
        <begin position="1"/>
        <end position="66"/>
    </location>
</feature>
<protein>
    <submittedName>
        <fullName evidence="4">Uncharacterized protein LOC111086910 isoform X1</fullName>
    </submittedName>
</protein>
<feature type="transmembrane region" description="Helical" evidence="2">
    <location>
        <begin position="141"/>
        <end position="160"/>
    </location>
</feature>
<dbReference type="GeneID" id="111086910"/>
<dbReference type="Proteomes" id="UP000694941">
    <property type="component" value="Unplaced"/>
</dbReference>
<reference evidence="4" key="1">
    <citation type="submission" date="2025-08" db="UniProtKB">
        <authorList>
            <consortium name="RefSeq"/>
        </authorList>
    </citation>
    <scope>IDENTIFICATION</scope>
    <source>
        <tissue evidence="4">Muscle</tissue>
    </source>
</reference>
<keyword evidence="3" id="KW-1185">Reference proteome</keyword>
<keyword evidence="2" id="KW-1133">Transmembrane helix</keyword>
<proteinExistence type="predicted"/>
<accession>A0ABM1SUU6</accession>
<sequence>MALTAQSAIPSSEPRPLEFLQSGKIGGGKRACVSSSTDSTSQKGASSSVDQHKLEKRHLRKKDDKGISGKLLEKKGVKKILYANPNLVHVKSEYINRPTQEWIDEKRVDLIKSFSVHIEFTRKKRNFLITRQGRTFLHNSFINYFINFFTFNLFAFNTFLSL</sequence>
<name>A0ABM1SUU6_LIMPO</name>
<keyword evidence="2" id="KW-0472">Membrane</keyword>
<evidence type="ECO:0000256" key="1">
    <source>
        <dbReference type="SAM" id="MobiDB-lite"/>
    </source>
</evidence>
<feature type="compositionally biased region" description="Polar residues" evidence="1">
    <location>
        <begin position="33"/>
        <end position="49"/>
    </location>
</feature>
<evidence type="ECO:0000313" key="3">
    <source>
        <dbReference type="Proteomes" id="UP000694941"/>
    </source>
</evidence>
<evidence type="ECO:0000313" key="4">
    <source>
        <dbReference type="RefSeq" id="XP_022247402.1"/>
    </source>
</evidence>